<dbReference type="GO" id="GO:0051075">
    <property type="term" value="F:S-adenosylmethionine:tRNA ribosyltransferase-isomerase activity"/>
    <property type="evidence" value="ECO:0007669"/>
    <property type="project" value="TreeGrafter"/>
</dbReference>
<evidence type="ECO:0000256" key="3">
    <source>
        <dbReference type="ARBA" id="ARBA00022691"/>
    </source>
</evidence>
<organism evidence="5 6">
    <name type="scientific">Actinospica durhamensis</name>
    <dbReference type="NCBI Taxonomy" id="1508375"/>
    <lineage>
        <taxon>Bacteria</taxon>
        <taxon>Bacillati</taxon>
        <taxon>Actinomycetota</taxon>
        <taxon>Actinomycetes</taxon>
        <taxon>Catenulisporales</taxon>
        <taxon>Actinospicaceae</taxon>
        <taxon>Actinospica</taxon>
    </lineage>
</organism>
<dbReference type="PANTHER" id="PTHR30307">
    <property type="entry name" value="S-ADENOSYLMETHIONINE:TRNA RIBOSYLTRANSFERASE-ISOMERASE"/>
    <property type="match status" value="1"/>
</dbReference>
<dbReference type="PANTHER" id="PTHR30307:SF0">
    <property type="entry name" value="S-ADENOSYLMETHIONINE:TRNA RIBOSYLTRANSFERASE-ISOMERASE"/>
    <property type="match status" value="1"/>
</dbReference>
<dbReference type="RefSeq" id="WP_212527347.1">
    <property type="nucleotide sequence ID" value="NZ_JAGSOG010000017.1"/>
</dbReference>
<dbReference type="EMBL" id="JAGSOG010000017">
    <property type="protein sequence ID" value="MBR7832821.1"/>
    <property type="molecule type" value="Genomic_DNA"/>
</dbReference>
<accession>A0A941EKF4</accession>
<dbReference type="InterPro" id="IPR036100">
    <property type="entry name" value="QueA_sf"/>
</dbReference>
<proteinExistence type="predicted"/>
<protein>
    <submittedName>
        <fullName evidence="5">S-adenosylmethionine:tRNA ribosyltransferase-isomerase</fullName>
    </submittedName>
</protein>
<keyword evidence="6" id="KW-1185">Reference proteome</keyword>
<keyword evidence="2" id="KW-0808">Transferase</keyword>
<dbReference type="InterPro" id="IPR003699">
    <property type="entry name" value="QueA"/>
</dbReference>
<evidence type="ECO:0000256" key="1">
    <source>
        <dbReference type="ARBA" id="ARBA00022490"/>
    </source>
</evidence>
<reference evidence="5" key="1">
    <citation type="submission" date="2021-04" db="EMBL/GenBank/DDBJ databases">
        <title>Genome based classification of Actinospica acidithermotolerans sp. nov., an actinobacterium isolated from an Indonesian hot spring.</title>
        <authorList>
            <person name="Kusuma A.B."/>
            <person name="Putra K.E."/>
            <person name="Nafisah S."/>
            <person name="Loh J."/>
            <person name="Nouioui I."/>
            <person name="Goodfellow M."/>
        </authorList>
    </citation>
    <scope>NUCLEOTIDE SEQUENCE</scope>
    <source>
        <strain evidence="5">CSCA 57</strain>
    </source>
</reference>
<dbReference type="Gene3D" id="3.40.1780.10">
    <property type="entry name" value="QueA-like"/>
    <property type="match status" value="2"/>
</dbReference>
<dbReference type="InterPro" id="IPR042118">
    <property type="entry name" value="QueA_dom1"/>
</dbReference>
<evidence type="ECO:0000313" key="5">
    <source>
        <dbReference type="EMBL" id="MBR7832821.1"/>
    </source>
</evidence>
<gene>
    <name evidence="5" type="ORF">KDL01_06085</name>
</gene>
<keyword evidence="3" id="KW-0949">S-adenosyl-L-methionine</keyword>
<evidence type="ECO:0000256" key="4">
    <source>
        <dbReference type="ARBA" id="ARBA00022785"/>
    </source>
</evidence>
<evidence type="ECO:0000256" key="2">
    <source>
        <dbReference type="ARBA" id="ARBA00022679"/>
    </source>
</evidence>
<keyword evidence="1" id="KW-0963">Cytoplasm</keyword>
<dbReference type="AlphaFoldDB" id="A0A941EKF4"/>
<dbReference type="GO" id="GO:0008616">
    <property type="term" value="P:tRNA queuosine(34) biosynthetic process"/>
    <property type="evidence" value="ECO:0007669"/>
    <property type="project" value="UniProtKB-KW"/>
</dbReference>
<dbReference type="SUPFAM" id="SSF111337">
    <property type="entry name" value="QueA-like"/>
    <property type="match status" value="1"/>
</dbReference>
<keyword evidence="4" id="KW-0671">Queuosine biosynthesis</keyword>
<dbReference type="Pfam" id="PF02547">
    <property type="entry name" value="Queuosine_synth"/>
    <property type="match status" value="1"/>
</dbReference>
<evidence type="ECO:0000313" key="6">
    <source>
        <dbReference type="Proteomes" id="UP000675781"/>
    </source>
</evidence>
<dbReference type="Proteomes" id="UP000675781">
    <property type="component" value="Unassembled WGS sequence"/>
</dbReference>
<sequence length="357" mass="38443">MTIVLETGFDFDVPQELAAHAPAEARGLARDGVRMVVGYRGRMATEHHAFTDLPSLLTPRDLLVANNSGTLPAALTGRLADGRRVALHISSAEPDERGAYLVELREPAPDGGAARYYAPADSPAAPGLTVTLPGHAHARLTASFTARLWFARLTLPRGLSLVAYLAWHGTAIRYGYVDRQWPIEAYQTVFATEPGSSEMPSAARPFTAEVVAAIERRGTAIAPITLHTGVASPEAHEAPYAERFTVPEATARLVERTRAAGGRVVAVGTTVVRALESAVGRDGRMRAADGWTDLVITPERGVRVVDGLLTGWHEPRASHLLMLQAVAGRPLLDLCYAEAISGRYLWHEFGDVNLLLL</sequence>
<comment type="caution">
    <text evidence="5">The sequence shown here is derived from an EMBL/GenBank/DDBJ whole genome shotgun (WGS) entry which is preliminary data.</text>
</comment>
<name>A0A941EKF4_9ACTN</name>